<dbReference type="AlphaFoldDB" id="A0A4S8RM51"/>
<evidence type="ECO:0000313" key="2">
    <source>
        <dbReference type="EMBL" id="THV54804.1"/>
    </source>
</evidence>
<evidence type="ECO:0000256" key="1">
    <source>
        <dbReference type="SAM" id="MobiDB-lite"/>
    </source>
</evidence>
<protein>
    <submittedName>
        <fullName evidence="2">Uncharacterized protein</fullName>
    </submittedName>
</protein>
<feature type="region of interest" description="Disordered" evidence="1">
    <location>
        <begin position="43"/>
        <end position="71"/>
    </location>
</feature>
<accession>A0A4S8RM51</accession>
<reference evidence="2 3" key="1">
    <citation type="submission" date="2017-12" db="EMBL/GenBank/DDBJ databases">
        <title>Comparative genomics of Botrytis spp.</title>
        <authorList>
            <person name="Valero-Jimenez C.A."/>
            <person name="Tapia P."/>
            <person name="Veloso J."/>
            <person name="Silva-Moreno E."/>
            <person name="Staats M."/>
            <person name="Valdes J.H."/>
            <person name="Van Kan J.A.L."/>
        </authorList>
    </citation>
    <scope>NUCLEOTIDE SEQUENCE [LARGE SCALE GENOMIC DNA]</scope>
    <source>
        <strain evidence="2 3">MUCL435</strain>
    </source>
</reference>
<dbReference type="EMBL" id="PQXL01000019">
    <property type="protein sequence ID" value="THV54804.1"/>
    <property type="molecule type" value="Genomic_DNA"/>
</dbReference>
<evidence type="ECO:0000313" key="3">
    <source>
        <dbReference type="Proteomes" id="UP000308671"/>
    </source>
</evidence>
<keyword evidence="3" id="KW-1185">Reference proteome</keyword>
<proteinExistence type="predicted"/>
<sequence length="71" mass="7796">MGSKVRISIYAKRLTGIITASYGYDIFEAVDTIFTKGINKGSMGQREKNLAHGSNVSESDSRVQKIALENE</sequence>
<dbReference type="Proteomes" id="UP000308671">
    <property type="component" value="Unassembled WGS sequence"/>
</dbReference>
<gene>
    <name evidence="2" type="ORF">BGAL_0019g00050</name>
</gene>
<comment type="caution">
    <text evidence="2">The sequence shown here is derived from an EMBL/GenBank/DDBJ whole genome shotgun (WGS) entry which is preliminary data.</text>
</comment>
<organism evidence="2 3">
    <name type="scientific">Botrytis galanthina</name>
    <dbReference type="NCBI Taxonomy" id="278940"/>
    <lineage>
        <taxon>Eukaryota</taxon>
        <taxon>Fungi</taxon>
        <taxon>Dikarya</taxon>
        <taxon>Ascomycota</taxon>
        <taxon>Pezizomycotina</taxon>
        <taxon>Leotiomycetes</taxon>
        <taxon>Helotiales</taxon>
        <taxon>Sclerotiniaceae</taxon>
        <taxon>Botrytis</taxon>
    </lineage>
</organism>
<name>A0A4S8RM51_9HELO</name>